<feature type="transmembrane region" description="Helical" evidence="1">
    <location>
        <begin position="56"/>
        <end position="74"/>
    </location>
</feature>
<dbReference type="Proteomes" id="UP000253314">
    <property type="component" value="Unassembled WGS sequence"/>
</dbReference>
<organism evidence="2 3">
    <name type="scientific">Bacillus taeanensis</name>
    <dbReference type="NCBI Taxonomy" id="273032"/>
    <lineage>
        <taxon>Bacteria</taxon>
        <taxon>Bacillati</taxon>
        <taxon>Bacillota</taxon>
        <taxon>Bacilli</taxon>
        <taxon>Bacillales</taxon>
        <taxon>Bacillaceae</taxon>
        <taxon>Bacillus</taxon>
    </lineage>
</organism>
<feature type="transmembrane region" description="Helical" evidence="1">
    <location>
        <begin position="21"/>
        <end position="44"/>
    </location>
</feature>
<dbReference type="GO" id="GO:0016020">
    <property type="term" value="C:membrane"/>
    <property type="evidence" value="ECO:0007669"/>
    <property type="project" value="InterPro"/>
</dbReference>
<dbReference type="Pfam" id="PF05145">
    <property type="entry name" value="AbrB"/>
    <property type="match status" value="1"/>
</dbReference>
<dbReference type="EMBL" id="QOCW01000018">
    <property type="protein sequence ID" value="RBW68628.1"/>
    <property type="molecule type" value="Genomic_DNA"/>
</dbReference>
<feature type="transmembrane region" description="Helical" evidence="1">
    <location>
        <begin position="86"/>
        <end position="108"/>
    </location>
</feature>
<keyword evidence="3" id="KW-1185">Reference proteome</keyword>
<gene>
    <name evidence="2" type="ORF">DS031_15860</name>
</gene>
<evidence type="ECO:0008006" key="4">
    <source>
        <dbReference type="Google" id="ProtNLM"/>
    </source>
</evidence>
<dbReference type="RefSeq" id="WP_113807046.1">
    <property type="nucleotide sequence ID" value="NZ_QOCW01000018.1"/>
</dbReference>
<evidence type="ECO:0000313" key="3">
    <source>
        <dbReference type="Proteomes" id="UP000253314"/>
    </source>
</evidence>
<feature type="transmembrane region" description="Helical" evidence="1">
    <location>
        <begin position="212"/>
        <end position="232"/>
    </location>
</feature>
<reference evidence="2 3" key="1">
    <citation type="submission" date="2018-07" db="EMBL/GenBank/DDBJ databases">
        <title>Lottiidibacillus patelloidae gen. nov., sp. nov., isolated from the intestinal tract of a marine limpet and the reclassification of B. taeanensis BH030017T, B. algicola KMM 3737T and B. hwajinpoensis SW-72T as genus Lottiidibacillus.</title>
        <authorList>
            <person name="Liu R."/>
            <person name="Huang Z."/>
        </authorList>
    </citation>
    <scope>NUCLEOTIDE SEQUENCE [LARGE SCALE GENOMIC DNA]</scope>
    <source>
        <strain evidence="2 3">BH030017</strain>
    </source>
</reference>
<dbReference type="PANTHER" id="PTHR38457:SF1">
    <property type="entry name" value="REGULATOR ABRB-RELATED"/>
    <property type="match status" value="1"/>
</dbReference>
<keyword evidence="1" id="KW-1133">Transmembrane helix</keyword>
<dbReference type="InterPro" id="IPR007820">
    <property type="entry name" value="AbrB_fam"/>
</dbReference>
<dbReference type="PANTHER" id="PTHR38457">
    <property type="entry name" value="REGULATOR ABRB-RELATED"/>
    <property type="match status" value="1"/>
</dbReference>
<dbReference type="InterPro" id="IPR017516">
    <property type="entry name" value="AbrB_dup"/>
</dbReference>
<dbReference type="OrthoDB" id="5460360at2"/>
<dbReference type="AlphaFoldDB" id="A0A366XSU6"/>
<accession>A0A366XSU6</accession>
<dbReference type="GO" id="GO:0010468">
    <property type="term" value="P:regulation of gene expression"/>
    <property type="evidence" value="ECO:0007669"/>
    <property type="project" value="InterPro"/>
</dbReference>
<keyword evidence="1" id="KW-0812">Transmembrane</keyword>
<evidence type="ECO:0000256" key="1">
    <source>
        <dbReference type="SAM" id="Phobius"/>
    </source>
</evidence>
<keyword evidence="1" id="KW-0472">Membrane</keyword>
<feature type="transmembrane region" description="Helical" evidence="1">
    <location>
        <begin position="267"/>
        <end position="292"/>
    </location>
</feature>
<feature type="transmembrane region" description="Helical" evidence="1">
    <location>
        <begin position="145"/>
        <end position="168"/>
    </location>
</feature>
<name>A0A366XSU6_9BACI</name>
<sequence length="362" mass="40520">MKHNYHIFKTVESAVIGFTGAYLFSVLHFPLPWMLGPVTSILIWRLTTKRVLHWPFNFRQLALVCLGFMIGSSFHKEALRQILEQFPFMMGTTMLTVIFSLFIGSLMIKKSNIGVANGIFGSIPGGLSQIVVLSEETKEVDETIVIFMQTIRAIVVIFSVPFLIIHGIGENVHHTQLPHHDSHFIISWWHYALFIMVSLLGVYLGKVLKLPAGSLTGPLIMTAFVVVFIIPAPPLPDFIILISQLSLGVHIGLQLKPFMLNNVKSLGIYTIGGSLALVIFSLSLAFLLTIWIPMSLTTAFLSTAPGGIAEMVVTAKIVYADISVVSGYQLFRLFFIMFIVLPLLQYWIKKNKTKKQHNIYKT</sequence>
<dbReference type="PIRSF" id="PIRSF038991">
    <property type="entry name" value="Protein_AbrB"/>
    <property type="match status" value="1"/>
</dbReference>
<evidence type="ECO:0000313" key="2">
    <source>
        <dbReference type="EMBL" id="RBW68628.1"/>
    </source>
</evidence>
<feature type="transmembrane region" description="Helical" evidence="1">
    <location>
        <begin position="330"/>
        <end position="348"/>
    </location>
</feature>
<dbReference type="NCBIfam" id="TIGR03082">
    <property type="entry name" value="Gneg_AbrB_dup"/>
    <property type="match status" value="2"/>
</dbReference>
<feature type="transmembrane region" description="Helical" evidence="1">
    <location>
        <begin position="188"/>
        <end position="205"/>
    </location>
</feature>
<proteinExistence type="predicted"/>
<comment type="caution">
    <text evidence="2">The sequence shown here is derived from an EMBL/GenBank/DDBJ whole genome shotgun (WGS) entry which is preliminary data.</text>
</comment>
<feature type="transmembrane region" description="Helical" evidence="1">
    <location>
        <begin position="114"/>
        <end position="133"/>
    </location>
</feature>
<protein>
    <recommendedName>
        <fullName evidence="4">AbrB family transcriptional regulator</fullName>
    </recommendedName>
</protein>